<dbReference type="Pfam" id="PF00078">
    <property type="entry name" value="RVT_1"/>
    <property type="match status" value="1"/>
</dbReference>
<dbReference type="AlphaFoldDB" id="A0AAE0AM57"/>
<name>A0AAE0AM57_9ROSI</name>
<accession>A0AAE0AM57</accession>
<keyword evidence="4" id="KW-1185">Reference proteome</keyword>
<gene>
    <name evidence="3" type="ORF">Dsin_013949</name>
</gene>
<feature type="domain" description="Reverse transcriptase" evidence="2">
    <location>
        <begin position="1"/>
        <end position="108"/>
    </location>
</feature>
<evidence type="ECO:0000259" key="2">
    <source>
        <dbReference type="PROSITE" id="PS50878"/>
    </source>
</evidence>
<dbReference type="InterPro" id="IPR052343">
    <property type="entry name" value="Retrotransposon-Effector_Assoc"/>
</dbReference>
<comment type="caution">
    <text evidence="3">The sequence shown here is derived from an EMBL/GenBank/DDBJ whole genome shotgun (WGS) entry which is preliminary data.</text>
</comment>
<proteinExistence type="predicted"/>
<sequence length="108" mass="12313">MGFGWKWRRWIGYCISTPMLSVLVNGSPSREFVVGRGLRQGNLLSPFLFNVAVEGLSALFRKAKDLDFVKGVYFGDGSVHVSHLQFADDTIVFIQPREDYLMNTRRIL</sequence>
<feature type="signal peptide" evidence="1">
    <location>
        <begin position="1"/>
        <end position="26"/>
    </location>
</feature>
<reference evidence="3" key="1">
    <citation type="journal article" date="2023" name="Plant J.">
        <title>Genome sequences and population genomics provide insights into the demographic history, inbreeding, and mutation load of two 'living fossil' tree species of Dipteronia.</title>
        <authorList>
            <person name="Feng Y."/>
            <person name="Comes H.P."/>
            <person name="Chen J."/>
            <person name="Zhu S."/>
            <person name="Lu R."/>
            <person name="Zhang X."/>
            <person name="Li P."/>
            <person name="Qiu J."/>
            <person name="Olsen K.M."/>
            <person name="Qiu Y."/>
        </authorList>
    </citation>
    <scope>NUCLEOTIDE SEQUENCE</scope>
    <source>
        <strain evidence="3">NBL</strain>
    </source>
</reference>
<dbReference type="SUPFAM" id="SSF56672">
    <property type="entry name" value="DNA/RNA polymerases"/>
    <property type="match status" value="1"/>
</dbReference>
<dbReference type="InterPro" id="IPR000477">
    <property type="entry name" value="RT_dom"/>
</dbReference>
<dbReference type="Proteomes" id="UP001281410">
    <property type="component" value="Unassembled WGS sequence"/>
</dbReference>
<evidence type="ECO:0000256" key="1">
    <source>
        <dbReference type="SAM" id="SignalP"/>
    </source>
</evidence>
<feature type="chain" id="PRO_5042250020" description="Reverse transcriptase domain-containing protein" evidence="1">
    <location>
        <begin position="27"/>
        <end position="108"/>
    </location>
</feature>
<dbReference type="InterPro" id="IPR043502">
    <property type="entry name" value="DNA/RNA_pol_sf"/>
</dbReference>
<dbReference type="PANTHER" id="PTHR46890">
    <property type="entry name" value="NON-LTR RETROLELEMENT REVERSE TRANSCRIPTASE-LIKE PROTEIN-RELATED"/>
    <property type="match status" value="1"/>
</dbReference>
<dbReference type="PROSITE" id="PS50878">
    <property type="entry name" value="RT_POL"/>
    <property type="match status" value="1"/>
</dbReference>
<evidence type="ECO:0000313" key="3">
    <source>
        <dbReference type="EMBL" id="KAK3219979.1"/>
    </source>
</evidence>
<organism evidence="3 4">
    <name type="scientific">Dipteronia sinensis</name>
    <dbReference type="NCBI Taxonomy" id="43782"/>
    <lineage>
        <taxon>Eukaryota</taxon>
        <taxon>Viridiplantae</taxon>
        <taxon>Streptophyta</taxon>
        <taxon>Embryophyta</taxon>
        <taxon>Tracheophyta</taxon>
        <taxon>Spermatophyta</taxon>
        <taxon>Magnoliopsida</taxon>
        <taxon>eudicotyledons</taxon>
        <taxon>Gunneridae</taxon>
        <taxon>Pentapetalae</taxon>
        <taxon>rosids</taxon>
        <taxon>malvids</taxon>
        <taxon>Sapindales</taxon>
        <taxon>Sapindaceae</taxon>
        <taxon>Hippocastanoideae</taxon>
        <taxon>Acereae</taxon>
        <taxon>Dipteronia</taxon>
    </lineage>
</organism>
<keyword evidence="1" id="KW-0732">Signal</keyword>
<evidence type="ECO:0000313" key="4">
    <source>
        <dbReference type="Proteomes" id="UP001281410"/>
    </source>
</evidence>
<dbReference type="EMBL" id="JANJYJ010000004">
    <property type="protein sequence ID" value="KAK3219979.1"/>
    <property type="molecule type" value="Genomic_DNA"/>
</dbReference>
<dbReference type="PANTHER" id="PTHR46890:SF50">
    <property type="entry name" value="RNA-DIRECTED DNA POLYMERASE, EUKARYOTA, REVERSE TRANSCRIPTASE ZINC-BINDING DOMAIN PROTEIN-RELATED"/>
    <property type="match status" value="1"/>
</dbReference>
<protein>
    <recommendedName>
        <fullName evidence="2">Reverse transcriptase domain-containing protein</fullName>
    </recommendedName>
</protein>